<evidence type="ECO:0000313" key="3">
    <source>
        <dbReference type="Proteomes" id="UP000008744"/>
    </source>
</evidence>
<evidence type="ECO:0000256" key="1">
    <source>
        <dbReference type="SAM" id="MobiDB-lite"/>
    </source>
</evidence>
<dbReference type="EMBL" id="CH479183">
    <property type="protein sequence ID" value="EDW35456.1"/>
    <property type="molecule type" value="Genomic_DNA"/>
</dbReference>
<accession>B4GG36</accession>
<dbReference type="OrthoDB" id="10555339at2759"/>
<feature type="region of interest" description="Disordered" evidence="1">
    <location>
        <begin position="96"/>
        <end position="130"/>
    </location>
</feature>
<feature type="compositionally biased region" description="Polar residues" evidence="1">
    <location>
        <begin position="160"/>
        <end position="169"/>
    </location>
</feature>
<dbReference type="HOGENOM" id="CLU_1043046_0_0_1"/>
<gene>
    <name evidence="2" type="primary">Dper\GL17282</name>
    <name evidence="2" type="ORF">Dper_GL17282</name>
</gene>
<feature type="region of interest" description="Disordered" evidence="1">
    <location>
        <begin position="57"/>
        <end position="76"/>
    </location>
</feature>
<proteinExistence type="predicted"/>
<dbReference type="Proteomes" id="UP000008744">
    <property type="component" value="Unassembled WGS sequence"/>
</dbReference>
<protein>
    <submittedName>
        <fullName evidence="2">GL17282</fullName>
    </submittedName>
</protein>
<dbReference type="PhylomeDB" id="B4GG36"/>
<dbReference type="AlphaFoldDB" id="B4GG36"/>
<reference evidence="2 3" key="1">
    <citation type="journal article" date="2007" name="Nature">
        <title>Evolution of genes and genomes on the Drosophila phylogeny.</title>
        <authorList>
            <consortium name="Drosophila 12 Genomes Consortium"/>
            <person name="Clark A.G."/>
            <person name="Eisen M.B."/>
            <person name="Smith D.R."/>
            <person name="Bergman C.M."/>
            <person name="Oliver B."/>
            <person name="Markow T.A."/>
            <person name="Kaufman T.C."/>
            <person name="Kellis M."/>
            <person name="Gelbart W."/>
            <person name="Iyer V.N."/>
            <person name="Pollard D.A."/>
            <person name="Sackton T.B."/>
            <person name="Larracuente A.M."/>
            <person name="Singh N.D."/>
            <person name="Abad J.P."/>
            <person name="Abt D.N."/>
            <person name="Adryan B."/>
            <person name="Aguade M."/>
            <person name="Akashi H."/>
            <person name="Anderson W.W."/>
            <person name="Aquadro C.F."/>
            <person name="Ardell D.H."/>
            <person name="Arguello R."/>
            <person name="Artieri C.G."/>
            <person name="Barbash D.A."/>
            <person name="Barker D."/>
            <person name="Barsanti P."/>
            <person name="Batterham P."/>
            <person name="Batzoglou S."/>
            <person name="Begun D."/>
            <person name="Bhutkar A."/>
            <person name="Blanco E."/>
            <person name="Bosak S.A."/>
            <person name="Bradley R.K."/>
            <person name="Brand A.D."/>
            <person name="Brent M.R."/>
            <person name="Brooks A.N."/>
            <person name="Brown R.H."/>
            <person name="Butlin R.K."/>
            <person name="Caggese C."/>
            <person name="Calvi B.R."/>
            <person name="Bernardo de Carvalho A."/>
            <person name="Caspi A."/>
            <person name="Castrezana S."/>
            <person name="Celniker S.E."/>
            <person name="Chang J.L."/>
            <person name="Chapple C."/>
            <person name="Chatterji S."/>
            <person name="Chinwalla A."/>
            <person name="Civetta A."/>
            <person name="Clifton S.W."/>
            <person name="Comeron J.M."/>
            <person name="Costello J.C."/>
            <person name="Coyne J.A."/>
            <person name="Daub J."/>
            <person name="David R.G."/>
            <person name="Delcher A.L."/>
            <person name="Delehaunty K."/>
            <person name="Do C.B."/>
            <person name="Ebling H."/>
            <person name="Edwards K."/>
            <person name="Eickbush T."/>
            <person name="Evans J.D."/>
            <person name="Filipski A."/>
            <person name="Findeiss S."/>
            <person name="Freyhult E."/>
            <person name="Fulton L."/>
            <person name="Fulton R."/>
            <person name="Garcia A.C."/>
            <person name="Gardiner A."/>
            <person name="Garfield D.A."/>
            <person name="Garvin B.E."/>
            <person name="Gibson G."/>
            <person name="Gilbert D."/>
            <person name="Gnerre S."/>
            <person name="Godfrey J."/>
            <person name="Good R."/>
            <person name="Gotea V."/>
            <person name="Gravely B."/>
            <person name="Greenberg A.J."/>
            <person name="Griffiths-Jones S."/>
            <person name="Gross S."/>
            <person name="Guigo R."/>
            <person name="Gustafson E.A."/>
            <person name="Haerty W."/>
            <person name="Hahn M.W."/>
            <person name="Halligan D.L."/>
            <person name="Halpern A.L."/>
            <person name="Halter G.M."/>
            <person name="Han M.V."/>
            <person name="Heger A."/>
            <person name="Hillier L."/>
            <person name="Hinrichs A.S."/>
            <person name="Holmes I."/>
            <person name="Hoskins R.A."/>
            <person name="Hubisz M.J."/>
            <person name="Hultmark D."/>
            <person name="Huntley M.A."/>
            <person name="Jaffe D.B."/>
            <person name="Jagadeeshan S."/>
            <person name="Jeck W.R."/>
            <person name="Johnson J."/>
            <person name="Jones C.D."/>
            <person name="Jordan W.C."/>
            <person name="Karpen G.H."/>
            <person name="Kataoka E."/>
            <person name="Keightley P.D."/>
            <person name="Kheradpour P."/>
            <person name="Kirkness E.F."/>
            <person name="Koerich L.B."/>
            <person name="Kristiansen K."/>
            <person name="Kudrna D."/>
            <person name="Kulathinal R.J."/>
            <person name="Kumar S."/>
            <person name="Kwok R."/>
            <person name="Lander E."/>
            <person name="Langley C.H."/>
            <person name="Lapoint R."/>
            <person name="Lazzaro B.P."/>
            <person name="Lee S.J."/>
            <person name="Levesque L."/>
            <person name="Li R."/>
            <person name="Lin C.F."/>
            <person name="Lin M.F."/>
            <person name="Lindblad-Toh K."/>
            <person name="Llopart A."/>
            <person name="Long M."/>
            <person name="Low L."/>
            <person name="Lozovsky E."/>
            <person name="Lu J."/>
            <person name="Luo M."/>
            <person name="Machado C.A."/>
            <person name="Makalowski W."/>
            <person name="Marzo M."/>
            <person name="Matsuda M."/>
            <person name="Matzkin L."/>
            <person name="McAllister B."/>
            <person name="McBride C.S."/>
            <person name="McKernan B."/>
            <person name="McKernan K."/>
            <person name="Mendez-Lago M."/>
            <person name="Minx P."/>
            <person name="Mollenhauer M.U."/>
            <person name="Montooth K."/>
            <person name="Mount S.M."/>
            <person name="Mu X."/>
            <person name="Myers E."/>
            <person name="Negre B."/>
            <person name="Newfeld S."/>
            <person name="Nielsen R."/>
            <person name="Noor M.A."/>
            <person name="O'Grady P."/>
            <person name="Pachter L."/>
            <person name="Papaceit M."/>
            <person name="Parisi M.J."/>
            <person name="Parisi M."/>
            <person name="Parts L."/>
            <person name="Pedersen J.S."/>
            <person name="Pesole G."/>
            <person name="Phillippy A.M."/>
            <person name="Ponting C.P."/>
            <person name="Pop M."/>
            <person name="Porcelli D."/>
            <person name="Powell J.R."/>
            <person name="Prohaska S."/>
            <person name="Pruitt K."/>
            <person name="Puig M."/>
            <person name="Quesneville H."/>
            <person name="Ram K.R."/>
            <person name="Rand D."/>
            <person name="Rasmussen M.D."/>
            <person name="Reed L.K."/>
            <person name="Reenan R."/>
            <person name="Reily A."/>
            <person name="Remington K.A."/>
            <person name="Rieger T.T."/>
            <person name="Ritchie M.G."/>
            <person name="Robin C."/>
            <person name="Rogers Y.H."/>
            <person name="Rohde C."/>
            <person name="Rozas J."/>
            <person name="Rubenfield M.J."/>
            <person name="Ruiz A."/>
            <person name="Russo S."/>
            <person name="Salzberg S.L."/>
            <person name="Sanchez-Gracia A."/>
            <person name="Saranga D.J."/>
            <person name="Sato H."/>
            <person name="Schaeffer S.W."/>
            <person name="Schatz M.C."/>
            <person name="Schlenke T."/>
            <person name="Schwartz R."/>
            <person name="Segarra C."/>
            <person name="Singh R.S."/>
            <person name="Sirot L."/>
            <person name="Sirota M."/>
            <person name="Sisneros N.B."/>
            <person name="Smith C.D."/>
            <person name="Smith T.F."/>
            <person name="Spieth J."/>
            <person name="Stage D.E."/>
            <person name="Stark A."/>
            <person name="Stephan W."/>
            <person name="Strausberg R.L."/>
            <person name="Strempel S."/>
            <person name="Sturgill D."/>
            <person name="Sutton G."/>
            <person name="Sutton G.G."/>
            <person name="Tao W."/>
            <person name="Teichmann S."/>
            <person name="Tobari Y.N."/>
            <person name="Tomimura Y."/>
            <person name="Tsolas J.M."/>
            <person name="Valente V.L."/>
            <person name="Venter E."/>
            <person name="Venter J.C."/>
            <person name="Vicario S."/>
            <person name="Vieira F.G."/>
            <person name="Vilella A.J."/>
            <person name="Villasante A."/>
            <person name="Walenz B."/>
            <person name="Wang J."/>
            <person name="Wasserman M."/>
            <person name="Watts T."/>
            <person name="Wilson D."/>
            <person name="Wilson R.K."/>
            <person name="Wing R.A."/>
            <person name="Wolfner M.F."/>
            <person name="Wong A."/>
            <person name="Wong G.K."/>
            <person name="Wu C.I."/>
            <person name="Wu G."/>
            <person name="Yamamoto D."/>
            <person name="Yang H.P."/>
            <person name="Yang S.P."/>
            <person name="Yorke J.A."/>
            <person name="Yoshida K."/>
            <person name="Zdobnov E."/>
            <person name="Zhang P."/>
            <person name="Zhang Y."/>
            <person name="Zimin A.V."/>
            <person name="Baldwin J."/>
            <person name="Abdouelleil A."/>
            <person name="Abdulkadir J."/>
            <person name="Abebe A."/>
            <person name="Abera B."/>
            <person name="Abreu J."/>
            <person name="Acer S.C."/>
            <person name="Aftuck L."/>
            <person name="Alexander A."/>
            <person name="An P."/>
            <person name="Anderson E."/>
            <person name="Anderson S."/>
            <person name="Arachi H."/>
            <person name="Azer M."/>
            <person name="Bachantsang P."/>
            <person name="Barry A."/>
            <person name="Bayul T."/>
            <person name="Berlin A."/>
            <person name="Bessette D."/>
            <person name="Bloom T."/>
            <person name="Blye J."/>
            <person name="Boguslavskiy L."/>
            <person name="Bonnet C."/>
            <person name="Boukhgalter B."/>
            <person name="Bourzgui I."/>
            <person name="Brown A."/>
            <person name="Cahill P."/>
            <person name="Channer S."/>
            <person name="Cheshatsang Y."/>
            <person name="Chuda L."/>
            <person name="Citroen M."/>
            <person name="Collymore A."/>
            <person name="Cooke P."/>
            <person name="Costello M."/>
            <person name="D'Aco K."/>
            <person name="Daza R."/>
            <person name="De Haan G."/>
            <person name="DeGray S."/>
            <person name="DeMaso C."/>
            <person name="Dhargay N."/>
            <person name="Dooley K."/>
            <person name="Dooley E."/>
            <person name="Doricent M."/>
            <person name="Dorje P."/>
            <person name="Dorjee K."/>
            <person name="Dupes A."/>
            <person name="Elong R."/>
            <person name="Falk J."/>
            <person name="Farina A."/>
            <person name="Faro S."/>
            <person name="Ferguson D."/>
            <person name="Fisher S."/>
            <person name="Foley C.D."/>
            <person name="Franke A."/>
            <person name="Friedrich D."/>
            <person name="Gadbois L."/>
            <person name="Gearin G."/>
            <person name="Gearin C.R."/>
            <person name="Giannoukos G."/>
            <person name="Goode T."/>
            <person name="Graham J."/>
            <person name="Grandbois E."/>
            <person name="Grewal S."/>
            <person name="Gyaltsen K."/>
            <person name="Hafez N."/>
            <person name="Hagos B."/>
            <person name="Hall J."/>
            <person name="Henson C."/>
            <person name="Hollinger A."/>
            <person name="Honan T."/>
            <person name="Huard M.D."/>
            <person name="Hughes L."/>
            <person name="Hurhula B."/>
            <person name="Husby M.E."/>
            <person name="Kamat A."/>
            <person name="Kanga B."/>
            <person name="Kashin S."/>
            <person name="Khazanovich D."/>
            <person name="Kisner P."/>
            <person name="Lance K."/>
            <person name="Lara M."/>
            <person name="Lee W."/>
            <person name="Lennon N."/>
            <person name="Letendre F."/>
            <person name="LeVine R."/>
            <person name="Lipovsky A."/>
            <person name="Liu X."/>
            <person name="Liu J."/>
            <person name="Liu S."/>
            <person name="Lokyitsang T."/>
            <person name="Lokyitsang Y."/>
            <person name="Lubonja R."/>
            <person name="Lui A."/>
            <person name="MacDonald P."/>
            <person name="Magnisalis V."/>
            <person name="Maru K."/>
            <person name="Matthews C."/>
            <person name="McCusker W."/>
            <person name="McDonough S."/>
            <person name="Mehta T."/>
            <person name="Meldrim J."/>
            <person name="Meneus L."/>
            <person name="Mihai O."/>
            <person name="Mihalev A."/>
            <person name="Mihova T."/>
            <person name="Mittelman R."/>
            <person name="Mlenga V."/>
            <person name="Montmayeur A."/>
            <person name="Mulrain L."/>
            <person name="Navidi A."/>
            <person name="Naylor J."/>
            <person name="Negash T."/>
            <person name="Nguyen T."/>
            <person name="Nguyen N."/>
            <person name="Nicol R."/>
            <person name="Norbu C."/>
            <person name="Norbu N."/>
            <person name="Novod N."/>
            <person name="O'Neill B."/>
            <person name="Osman S."/>
            <person name="Markiewicz E."/>
            <person name="Oyono O.L."/>
            <person name="Patti C."/>
            <person name="Phunkhang P."/>
            <person name="Pierre F."/>
            <person name="Priest M."/>
            <person name="Raghuraman S."/>
            <person name="Rege F."/>
            <person name="Reyes R."/>
            <person name="Rise C."/>
            <person name="Rogov P."/>
            <person name="Ross K."/>
            <person name="Ryan E."/>
            <person name="Settipalli S."/>
            <person name="Shea T."/>
            <person name="Sherpa N."/>
            <person name="Shi L."/>
            <person name="Shih D."/>
            <person name="Sparrow T."/>
            <person name="Spaulding J."/>
            <person name="Stalker J."/>
            <person name="Stange-Thomann N."/>
            <person name="Stavropoulos S."/>
            <person name="Stone C."/>
            <person name="Strader C."/>
            <person name="Tesfaye S."/>
            <person name="Thomson T."/>
            <person name="Thoulutsang Y."/>
            <person name="Thoulutsang D."/>
            <person name="Topham K."/>
            <person name="Topping I."/>
            <person name="Tsamla T."/>
            <person name="Vassiliev H."/>
            <person name="Vo A."/>
            <person name="Wangchuk T."/>
            <person name="Wangdi T."/>
            <person name="Weiand M."/>
            <person name="Wilkinson J."/>
            <person name="Wilson A."/>
            <person name="Yadav S."/>
            <person name="Young G."/>
            <person name="Yu Q."/>
            <person name="Zembek L."/>
            <person name="Zhong D."/>
            <person name="Zimmer A."/>
            <person name="Zwirko Z."/>
            <person name="Jaffe D.B."/>
            <person name="Alvarez P."/>
            <person name="Brockman W."/>
            <person name="Butler J."/>
            <person name="Chin C."/>
            <person name="Gnerre S."/>
            <person name="Grabherr M."/>
            <person name="Kleber M."/>
            <person name="Mauceli E."/>
            <person name="MacCallum I."/>
        </authorList>
    </citation>
    <scope>NUCLEOTIDE SEQUENCE [LARGE SCALE GENOMIC DNA]</scope>
    <source>
        <strain evidence="3">MSH-3 / Tucson 14011-0111.49</strain>
    </source>
</reference>
<feature type="region of interest" description="Disordered" evidence="1">
    <location>
        <begin position="160"/>
        <end position="185"/>
    </location>
</feature>
<evidence type="ECO:0000313" key="2">
    <source>
        <dbReference type="EMBL" id="EDW35456.1"/>
    </source>
</evidence>
<name>B4GG36_DROPE</name>
<sequence length="267" mass="30673">MAVPSSLHLLHFILRKCYYRTVLLLYRTVTISQMIHPHGLLAASVYRVQLPGDIDESTRQPTPIAGNMTDSHGQSREFRQRTGLYRTRKLFQFSYKRGGGDGKRRVTEDLTKERPRGTNESLQPQPSHVDFERPRISKNATIREPEPTRLGMRSEISTVVTTRGKNNQDSGRREGSAEKRQAIGDRSSWPKELTLPLARGIAHLARRVDNPWYVTYANVWHDTRLAAKQLSRIPRIHLASSPTVNYYPDDQKLQSDEVEIFSPPYLR</sequence>
<feature type="compositionally biased region" description="Basic and acidic residues" evidence="1">
    <location>
        <begin position="170"/>
        <end position="183"/>
    </location>
</feature>
<organism evidence="3">
    <name type="scientific">Drosophila persimilis</name>
    <name type="common">Fruit fly</name>
    <dbReference type="NCBI Taxonomy" id="7234"/>
    <lineage>
        <taxon>Eukaryota</taxon>
        <taxon>Metazoa</taxon>
        <taxon>Ecdysozoa</taxon>
        <taxon>Arthropoda</taxon>
        <taxon>Hexapoda</taxon>
        <taxon>Insecta</taxon>
        <taxon>Pterygota</taxon>
        <taxon>Neoptera</taxon>
        <taxon>Endopterygota</taxon>
        <taxon>Diptera</taxon>
        <taxon>Brachycera</taxon>
        <taxon>Muscomorpha</taxon>
        <taxon>Ephydroidea</taxon>
        <taxon>Drosophilidae</taxon>
        <taxon>Drosophila</taxon>
        <taxon>Sophophora</taxon>
    </lineage>
</organism>
<keyword evidence="3" id="KW-1185">Reference proteome</keyword>
<dbReference type="OMA" id="TISQMIH"/>
<feature type="compositionally biased region" description="Basic and acidic residues" evidence="1">
    <location>
        <begin position="98"/>
        <end position="117"/>
    </location>
</feature>